<dbReference type="PANTHER" id="PTHR21716:SF66">
    <property type="entry name" value="TRANSPORT PROTEIN SLL0063-RELATED"/>
    <property type="match status" value="1"/>
</dbReference>
<reference evidence="7 8" key="1">
    <citation type="journal article" date="2015" name="Genome Announc.">
        <title>Draft Genome of the Euendolithic (true boring) Cyanobacterium Mastigocoleus testarum strain BC008.</title>
        <authorList>
            <person name="Guida B.S."/>
            <person name="Garcia-Pichel F."/>
        </authorList>
    </citation>
    <scope>NUCLEOTIDE SEQUENCE [LARGE SCALE GENOMIC DNA]</scope>
    <source>
        <strain evidence="7 8">BC008</strain>
    </source>
</reference>
<keyword evidence="3 6" id="KW-0812">Transmembrane</keyword>
<feature type="transmembrane region" description="Helical" evidence="6">
    <location>
        <begin position="12"/>
        <end position="31"/>
    </location>
</feature>
<keyword evidence="4 6" id="KW-1133">Transmembrane helix</keyword>
<organism evidence="7 8">
    <name type="scientific">Mastigocoleus testarum BC008</name>
    <dbReference type="NCBI Taxonomy" id="371196"/>
    <lineage>
        <taxon>Bacteria</taxon>
        <taxon>Bacillati</taxon>
        <taxon>Cyanobacteriota</taxon>
        <taxon>Cyanophyceae</taxon>
        <taxon>Nostocales</taxon>
        <taxon>Hapalosiphonaceae</taxon>
        <taxon>Mastigocoleus</taxon>
    </lineage>
</organism>
<dbReference type="RefSeq" id="WP_027846344.1">
    <property type="nucleotide sequence ID" value="NZ_LMTZ01000008.1"/>
</dbReference>
<evidence type="ECO:0000256" key="2">
    <source>
        <dbReference type="ARBA" id="ARBA00009773"/>
    </source>
</evidence>
<evidence type="ECO:0000256" key="1">
    <source>
        <dbReference type="ARBA" id="ARBA00004141"/>
    </source>
</evidence>
<keyword evidence="8" id="KW-1185">Reference proteome</keyword>
<evidence type="ECO:0000256" key="4">
    <source>
        <dbReference type="ARBA" id="ARBA00022989"/>
    </source>
</evidence>
<dbReference type="Proteomes" id="UP000053372">
    <property type="component" value="Unassembled WGS sequence"/>
</dbReference>
<dbReference type="OrthoDB" id="505911at2"/>
<dbReference type="GO" id="GO:0016020">
    <property type="term" value="C:membrane"/>
    <property type="evidence" value="ECO:0007669"/>
    <property type="project" value="UniProtKB-SubCell"/>
</dbReference>
<dbReference type="AlphaFoldDB" id="A0A0V7ZZS9"/>
<gene>
    <name evidence="7" type="ORF">BC008_06075</name>
</gene>
<sequence length="345" mass="38466">MNSSKGNNFLSYLNNSALVRFLLLVACGWIIVKLLIYFEAVIVIFTFSGILAFLLNYPVEFLRKFLPRNLAVVIVFLVGIVIIGSLAITIGLALISQGQDLIDSVANFLNSLIPLVDNLEKTLQERNLQIDLSALEQILREQAIFRLTNILAIFQAFITNFATFVLIAVITFFMLIEGRKLWKLILKIVPRRRRRKFTIIVKRNFLGFFRGQLILTGFLTISTFIVFFLLQVPFPLVLSFIVGLLDTIPGIGATLGISVITSIVLSQGVWLAFKVLVVCVILQQLQDNLIAPRVMQDALNLNPIVIFIALLVGARVAGLLGIFISIPIAGILVTLFDIDEMKSKT</sequence>
<feature type="transmembrane region" description="Helical" evidence="6">
    <location>
        <begin position="268"/>
        <end position="285"/>
    </location>
</feature>
<feature type="transmembrane region" description="Helical" evidence="6">
    <location>
        <begin position="37"/>
        <end position="57"/>
    </location>
</feature>
<feature type="transmembrane region" description="Helical" evidence="6">
    <location>
        <begin position="236"/>
        <end position="261"/>
    </location>
</feature>
<comment type="subcellular location">
    <subcellularLocation>
        <location evidence="1">Membrane</location>
        <topology evidence="1">Multi-pass membrane protein</topology>
    </subcellularLocation>
</comment>
<evidence type="ECO:0000313" key="7">
    <source>
        <dbReference type="EMBL" id="KST70002.1"/>
    </source>
</evidence>
<dbReference type="Pfam" id="PF01594">
    <property type="entry name" value="AI-2E_transport"/>
    <property type="match status" value="1"/>
</dbReference>
<dbReference type="GO" id="GO:0055085">
    <property type="term" value="P:transmembrane transport"/>
    <property type="evidence" value="ECO:0007669"/>
    <property type="project" value="TreeGrafter"/>
</dbReference>
<accession>A0A0V7ZZS9</accession>
<dbReference type="EMBL" id="LMTZ01000008">
    <property type="protein sequence ID" value="KST70002.1"/>
    <property type="molecule type" value="Genomic_DNA"/>
</dbReference>
<feature type="transmembrane region" description="Helical" evidence="6">
    <location>
        <begin position="150"/>
        <end position="176"/>
    </location>
</feature>
<keyword evidence="5 6" id="KW-0472">Membrane</keyword>
<feature type="transmembrane region" description="Helical" evidence="6">
    <location>
        <begin position="305"/>
        <end position="336"/>
    </location>
</feature>
<feature type="transmembrane region" description="Helical" evidence="6">
    <location>
        <begin position="205"/>
        <end position="230"/>
    </location>
</feature>
<comment type="caution">
    <text evidence="7">The sequence shown here is derived from an EMBL/GenBank/DDBJ whole genome shotgun (WGS) entry which is preliminary data.</text>
</comment>
<evidence type="ECO:0000256" key="3">
    <source>
        <dbReference type="ARBA" id="ARBA00022692"/>
    </source>
</evidence>
<protein>
    <submittedName>
        <fullName evidence="7">Permease</fullName>
    </submittedName>
</protein>
<proteinExistence type="inferred from homology"/>
<comment type="similarity">
    <text evidence="2">Belongs to the autoinducer-2 exporter (AI-2E) (TC 2.A.86) family.</text>
</comment>
<feature type="transmembrane region" description="Helical" evidence="6">
    <location>
        <begin position="69"/>
        <end position="95"/>
    </location>
</feature>
<evidence type="ECO:0000313" key="8">
    <source>
        <dbReference type="Proteomes" id="UP000053372"/>
    </source>
</evidence>
<evidence type="ECO:0000256" key="5">
    <source>
        <dbReference type="ARBA" id="ARBA00023136"/>
    </source>
</evidence>
<dbReference type="PANTHER" id="PTHR21716">
    <property type="entry name" value="TRANSMEMBRANE PROTEIN"/>
    <property type="match status" value="1"/>
</dbReference>
<name>A0A0V7ZZS9_9CYAN</name>
<evidence type="ECO:0000256" key="6">
    <source>
        <dbReference type="SAM" id="Phobius"/>
    </source>
</evidence>
<dbReference type="InterPro" id="IPR002549">
    <property type="entry name" value="AI-2E-like"/>
</dbReference>